<keyword evidence="2" id="KW-1185">Reference proteome</keyword>
<sequence>MRQRKDSYGSGCLSNFLIFQYKIIKTFPQAQTDLGRPKHVWTVEMRTRTPRGHAHPALKNFSLMEFLVRRV</sequence>
<dbReference type="Proteomes" id="UP001062846">
    <property type="component" value="Chromosome 13"/>
</dbReference>
<comment type="caution">
    <text evidence="1">The sequence shown here is derived from an EMBL/GenBank/DDBJ whole genome shotgun (WGS) entry which is preliminary data.</text>
</comment>
<protein>
    <submittedName>
        <fullName evidence="1">Uncharacterized protein</fullName>
    </submittedName>
</protein>
<reference evidence="1" key="1">
    <citation type="submission" date="2022-02" db="EMBL/GenBank/DDBJ databases">
        <title>Plant Genome Project.</title>
        <authorList>
            <person name="Zhang R.-G."/>
        </authorList>
    </citation>
    <scope>NUCLEOTIDE SEQUENCE</scope>
    <source>
        <strain evidence="1">AT1</strain>
    </source>
</reference>
<evidence type="ECO:0000313" key="2">
    <source>
        <dbReference type="Proteomes" id="UP001062846"/>
    </source>
</evidence>
<name>A0ACC0L3W2_RHOML</name>
<proteinExistence type="predicted"/>
<organism evidence="1 2">
    <name type="scientific">Rhododendron molle</name>
    <name type="common">Chinese azalea</name>
    <name type="synonym">Azalea mollis</name>
    <dbReference type="NCBI Taxonomy" id="49168"/>
    <lineage>
        <taxon>Eukaryota</taxon>
        <taxon>Viridiplantae</taxon>
        <taxon>Streptophyta</taxon>
        <taxon>Embryophyta</taxon>
        <taxon>Tracheophyta</taxon>
        <taxon>Spermatophyta</taxon>
        <taxon>Magnoliopsida</taxon>
        <taxon>eudicotyledons</taxon>
        <taxon>Gunneridae</taxon>
        <taxon>Pentapetalae</taxon>
        <taxon>asterids</taxon>
        <taxon>Ericales</taxon>
        <taxon>Ericaceae</taxon>
        <taxon>Ericoideae</taxon>
        <taxon>Rhodoreae</taxon>
        <taxon>Rhododendron</taxon>
    </lineage>
</organism>
<dbReference type="EMBL" id="CM046400">
    <property type="protein sequence ID" value="KAI8523014.1"/>
    <property type="molecule type" value="Genomic_DNA"/>
</dbReference>
<evidence type="ECO:0000313" key="1">
    <source>
        <dbReference type="EMBL" id="KAI8523014.1"/>
    </source>
</evidence>
<accession>A0ACC0L3W2</accession>
<gene>
    <name evidence="1" type="ORF">RHMOL_Rhmol13G0041700</name>
</gene>